<proteinExistence type="predicted"/>
<keyword evidence="4" id="KW-1185">Reference proteome</keyword>
<reference evidence="3 4" key="1">
    <citation type="submission" date="2016-02" db="EMBL/GenBank/DDBJ databases">
        <title>Complete genome sequence and transcriptome regulation of the pentose utilising yeast Sugiyamaella lignohabitans.</title>
        <authorList>
            <person name="Bellasio M."/>
            <person name="Peymann A."/>
            <person name="Valli M."/>
            <person name="Sipitzky M."/>
            <person name="Graf A."/>
            <person name="Sauer M."/>
            <person name="Marx H."/>
            <person name="Mattanovich D."/>
        </authorList>
    </citation>
    <scope>NUCLEOTIDE SEQUENCE [LARGE SCALE GENOMIC DNA]</scope>
    <source>
        <strain evidence="3 4">CBS 10342</strain>
    </source>
</reference>
<dbReference type="PANTHER" id="PTHR38248:SF2">
    <property type="entry name" value="FUNK1 11"/>
    <property type="match status" value="1"/>
</dbReference>
<dbReference type="AlphaFoldDB" id="A0A167DLZ6"/>
<accession>A0A167DLZ6</accession>
<keyword evidence="3" id="KW-0418">Kinase</keyword>
<evidence type="ECO:0000259" key="2">
    <source>
        <dbReference type="Pfam" id="PF17667"/>
    </source>
</evidence>
<dbReference type="Pfam" id="PF17667">
    <property type="entry name" value="Pkinase_fungal"/>
    <property type="match status" value="1"/>
</dbReference>
<gene>
    <name evidence="3" type="ORF">AWJ20_1334</name>
</gene>
<dbReference type="InterPro" id="IPR040976">
    <property type="entry name" value="Pkinase_fungal"/>
</dbReference>
<dbReference type="RefSeq" id="XP_018735533.1">
    <property type="nucleotide sequence ID" value="XM_018878206.1"/>
</dbReference>
<organism evidence="3 4">
    <name type="scientific">Sugiyamaella lignohabitans</name>
    <dbReference type="NCBI Taxonomy" id="796027"/>
    <lineage>
        <taxon>Eukaryota</taxon>
        <taxon>Fungi</taxon>
        <taxon>Dikarya</taxon>
        <taxon>Ascomycota</taxon>
        <taxon>Saccharomycotina</taxon>
        <taxon>Dipodascomycetes</taxon>
        <taxon>Dipodascales</taxon>
        <taxon>Trichomonascaceae</taxon>
        <taxon>Sugiyamaella</taxon>
    </lineage>
</organism>
<evidence type="ECO:0000313" key="4">
    <source>
        <dbReference type="Proteomes" id="UP000189580"/>
    </source>
</evidence>
<dbReference type="Proteomes" id="UP000189580">
    <property type="component" value="Chromosome a"/>
</dbReference>
<protein>
    <submittedName>
        <fullName evidence="3">Serine/threonine-protein kinase Sgk2</fullName>
    </submittedName>
</protein>
<evidence type="ECO:0000313" key="3">
    <source>
        <dbReference type="EMBL" id="ANB13056.1"/>
    </source>
</evidence>
<dbReference type="KEGG" id="slb:AWJ20_1334"/>
<evidence type="ECO:0000256" key="1">
    <source>
        <dbReference type="SAM" id="MobiDB-lite"/>
    </source>
</evidence>
<sequence>MAMLVPNFINIGNYNGQLKDKHGSDDNGSQHKSQFEELKRSVVQSSTPQYGNRFKGKQRESDVNADNSHSQNSVNFKELGELPDSDYSHASIRDQTTHLTNGQISSPKLYSSASSMTVYDAGHIYKTKVNNDRALLSTISNCRLRLLLEFLPPLPRNIHIKEVGEAFITAHNHDVIIRMFFNLGYNSPWDGISSKLSFRGTTLQAMLFDYRPDGVLPENILEQIRQIIFLAINNQNYEFWKAVFVFLVLNYHKGESSKLGEFKGDVHAPNGLCTPNTQSADEQLNFNNSNGSILRSDDKFSDDVCSLIDPPSTLSAVKFSLHNELSLHGIIAEVPQMYNIIFHKLDLDGHLNIIMNLMIDNEVFRVFKKSPNVVSMSRKVQNLFTKYSDTRRVSSQFDQIIQKALERMQDLSEDKDFGLFRLWCSESIYFEQHDSQYSDRRDILVPIVFHSKPENRSLDPIKFNLRAVQSILPVVERVFLDQPDRIFVHFATVCNEKLRCYIVDRSRIYEMEAISIVSRPDLFIKAMLEYRLMTREEMGFDNSIQREDDDEYIMFEGHGRLKVLQTLRDKNYGIFGQSTVVRIVQREKDDSVLFLKEYWAEDKTAEVGNSGLYDMERRVYETAMEFNIPFIPKLVGYQELTRTSQLMNFLRINDPSDDEALLHKYFVDLNCDRVQCRYLFEDIAFGQIFNLKQLRDIFKCLVHIVKALKQLYLLNEFTHGDIVSENLLVIQRGAEIEGLLVDFDLSSSRSIEQERVSQIRKSQLLSTENIFENELTDSSSATASSGDSVAQDGRYVDGYQYFPYMSIDRLQSNEGEDIYSFFHDLECLFWVLLLEATRGKDDFFQNWEDLDLSTLIDRKVVIASVECGLYNETTVNEKYVPASGYIYRLQKIVFDTQSRLEMDLSMYDRIIELFDEAAADQYY</sequence>
<dbReference type="InterPro" id="IPR011009">
    <property type="entry name" value="Kinase-like_dom_sf"/>
</dbReference>
<dbReference type="OrthoDB" id="5584477at2759"/>
<feature type="region of interest" description="Disordered" evidence="1">
    <location>
        <begin position="15"/>
        <end position="74"/>
    </location>
</feature>
<dbReference type="EMBL" id="CP014501">
    <property type="protein sequence ID" value="ANB13056.1"/>
    <property type="molecule type" value="Genomic_DNA"/>
</dbReference>
<dbReference type="GO" id="GO:0016301">
    <property type="term" value="F:kinase activity"/>
    <property type="evidence" value="ECO:0007669"/>
    <property type="project" value="UniProtKB-KW"/>
</dbReference>
<name>A0A167DLZ6_9ASCO</name>
<feature type="compositionally biased region" description="Polar residues" evidence="1">
    <location>
        <begin position="64"/>
        <end position="74"/>
    </location>
</feature>
<dbReference type="SUPFAM" id="SSF56112">
    <property type="entry name" value="Protein kinase-like (PK-like)"/>
    <property type="match status" value="1"/>
</dbReference>
<feature type="domain" description="Fungal-type protein kinase" evidence="2">
    <location>
        <begin position="435"/>
        <end position="833"/>
    </location>
</feature>
<dbReference type="PANTHER" id="PTHR38248">
    <property type="entry name" value="FUNK1 6"/>
    <property type="match status" value="1"/>
</dbReference>
<dbReference type="GeneID" id="30033125"/>
<keyword evidence="3" id="KW-0808">Transferase</keyword>
<feature type="compositionally biased region" description="Basic and acidic residues" evidence="1">
    <location>
        <begin position="18"/>
        <end position="40"/>
    </location>
</feature>